<dbReference type="Proteomes" id="UP000037939">
    <property type="component" value="Unassembled WGS sequence"/>
</dbReference>
<evidence type="ECO:0000313" key="2">
    <source>
        <dbReference type="EMBL" id="KPC54314.1"/>
    </source>
</evidence>
<name>A0A0N0GQ15_9NEIS</name>
<evidence type="ECO:0000313" key="3">
    <source>
        <dbReference type="Proteomes" id="UP000037939"/>
    </source>
</evidence>
<dbReference type="RefSeq" id="WP_053936996.1">
    <property type="nucleotide sequence ID" value="NZ_LAQT01000003.1"/>
</dbReference>
<sequence length="281" mass="30330">MAWNALITAPRALALQLSDAEAGTPRQWYWLEIAALQTPLADPPRLPLWLVRRFGPLLAWPVLRASRLPGAALYALHARSVSRISHQSAQDAALAIATVPMLLAGFNLLTPTLAFISWLLLLGGLIWQSVRAGRTPRGAAVRKINPDEDDAAAQLPGPEEIVGLQALLISVGAPPATAARLLAALAEQADTVLPDLLSWLPDLAPAPPDRRTRMRAAWLGWLLIMLPTCLGWVWLPRWPALALCVLWSAGVLAFWQRRSAALLVMVSAVLAYALGRLGHGG</sequence>
<feature type="transmembrane region" description="Helical" evidence="1">
    <location>
        <begin position="240"/>
        <end position="255"/>
    </location>
</feature>
<keyword evidence="1" id="KW-0812">Transmembrane</keyword>
<gene>
    <name evidence="2" type="ORF">WG78_06680</name>
</gene>
<keyword evidence="1" id="KW-0472">Membrane</keyword>
<accession>A0A0N0GQ15</accession>
<evidence type="ECO:0000256" key="1">
    <source>
        <dbReference type="SAM" id="Phobius"/>
    </source>
</evidence>
<dbReference type="EMBL" id="LAQT01000003">
    <property type="protein sequence ID" value="KPC54314.1"/>
    <property type="molecule type" value="Genomic_DNA"/>
</dbReference>
<dbReference type="AlphaFoldDB" id="A0A0N0GQ15"/>
<feature type="transmembrane region" description="Helical" evidence="1">
    <location>
        <begin position="216"/>
        <end position="234"/>
    </location>
</feature>
<keyword evidence="3" id="KW-1185">Reference proteome</keyword>
<proteinExistence type="predicted"/>
<feature type="transmembrane region" description="Helical" evidence="1">
    <location>
        <begin position="108"/>
        <end position="127"/>
    </location>
</feature>
<comment type="caution">
    <text evidence="2">The sequence shown here is derived from an EMBL/GenBank/DDBJ whole genome shotgun (WGS) entry which is preliminary data.</text>
</comment>
<reference evidence="2 3" key="1">
    <citation type="submission" date="2015-07" db="EMBL/GenBank/DDBJ databases">
        <title>Draft genome sequence of the Amantichitinum ursilacus IGB-41, a new chitin-degrading bacterium.</title>
        <authorList>
            <person name="Kirstahler P."/>
            <person name="Guenther M."/>
            <person name="Grumaz C."/>
            <person name="Rupp S."/>
            <person name="Zibek S."/>
            <person name="Sohn K."/>
        </authorList>
    </citation>
    <scope>NUCLEOTIDE SEQUENCE [LARGE SCALE GENOMIC DNA]</scope>
    <source>
        <strain evidence="2 3">IGB-41</strain>
    </source>
</reference>
<dbReference type="OrthoDB" id="8594699at2"/>
<dbReference type="STRING" id="857265.WG78_06680"/>
<keyword evidence="1" id="KW-1133">Transmembrane helix</keyword>
<feature type="transmembrane region" description="Helical" evidence="1">
    <location>
        <begin position="260"/>
        <end position="278"/>
    </location>
</feature>
<organism evidence="2 3">
    <name type="scientific">Amantichitinum ursilacus</name>
    <dbReference type="NCBI Taxonomy" id="857265"/>
    <lineage>
        <taxon>Bacteria</taxon>
        <taxon>Pseudomonadati</taxon>
        <taxon>Pseudomonadota</taxon>
        <taxon>Betaproteobacteria</taxon>
        <taxon>Neisseriales</taxon>
        <taxon>Chitinibacteraceae</taxon>
        <taxon>Amantichitinum</taxon>
    </lineage>
</organism>
<protein>
    <submittedName>
        <fullName evidence="2">Uncharacterized protein</fullName>
    </submittedName>
</protein>